<dbReference type="RefSeq" id="WP_342592488.1">
    <property type="nucleotide sequence ID" value="NZ_BAAAMI010000026.1"/>
</dbReference>
<comment type="similarity">
    <text evidence="8">Belongs to the class-I aminoacyl-tRNA synthetase family. TyrS type 1 subfamily.</text>
</comment>
<dbReference type="Gene3D" id="3.40.50.620">
    <property type="entry name" value="HUPs"/>
    <property type="match status" value="1"/>
</dbReference>
<dbReference type="PANTHER" id="PTHR11766">
    <property type="entry name" value="TYROSYL-TRNA SYNTHETASE"/>
    <property type="match status" value="1"/>
</dbReference>
<dbReference type="PROSITE" id="PS50889">
    <property type="entry name" value="S4"/>
    <property type="match status" value="1"/>
</dbReference>
<sequence>MSEIEQNPALVGQSNDPSFANIWQELKWRGLVHVSTDEAELEKVLSEESITYYCGFDPTAPSLHLGNLVQLLNMRRLQLAGHKPLGLVGGSTGLIGDPRQTAERVLNTKETVAEWVGKLQAQVARFLSFEGESAARMVNNLDWTAQLSAIDFLREVGKYFRVGTMVKKETVAARLNSDEGISYTEFSYQVLQGYDYLKLHQLYGCSLQTGGSDQWGNLTSGTDLIRKVEGKSAYAYGTPLITNSDGTKFGKSEGNAIWLDAEMCSPYTFYQFWLNTADADVAARLKIFTFLTRAEIEALEQEVADRPFARKGQKELAYLVTSLVHGVEATEKVIAASAALFGQGELRDMDEATLRAATQELNSTTVDGEELDIISVLMASGLSESKSAARRTVSEGGAYINNVKYSDIDSVVSRDDLLHGRYLLVRRGKKNLAVVEVA</sequence>
<dbReference type="Gene3D" id="3.10.290.10">
    <property type="entry name" value="RNA-binding S4 domain"/>
    <property type="match status" value="1"/>
</dbReference>
<dbReference type="NCBIfam" id="TIGR00234">
    <property type="entry name" value="tyrS"/>
    <property type="match status" value="1"/>
</dbReference>
<dbReference type="InterPro" id="IPR014729">
    <property type="entry name" value="Rossmann-like_a/b/a_fold"/>
</dbReference>
<evidence type="ECO:0000256" key="9">
    <source>
        <dbReference type="PROSITE-ProRule" id="PRU00182"/>
    </source>
</evidence>
<keyword evidence="3 8" id="KW-0067">ATP-binding</keyword>
<feature type="short sequence motif" description="'HIGH' region" evidence="8">
    <location>
        <begin position="58"/>
        <end position="67"/>
    </location>
</feature>
<evidence type="ECO:0000256" key="5">
    <source>
        <dbReference type="ARBA" id="ARBA00022917"/>
    </source>
</evidence>
<keyword evidence="1 8" id="KW-0436">Ligase</keyword>
<accession>A0ABS4WGZ3</accession>
<evidence type="ECO:0000313" key="12">
    <source>
        <dbReference type="Proteomes" id="UP000766570"/>
    </source>
</evidence>
<organism evidence="11 12">
    <name type="scientific">Paeniglutamicibacter psychrophenolicus</name>
    <dbReference type="NCBI Taxonomy" id="257454"/>
    <lineage>
        <taxon>Bacteria</taxon>
        <taxon>Bacillati</taxon>
        <taxon>Actinomycetota</taxon>
        <taxon>Actinomycetes</taxon>
        <taxon>Micrococcales</taxon>
        <taxon>Micrococcaceae</taxon>
        <taxon>Paeniglutamicibacter</taxon>
    </lineage>
</organism>
<dbReference type="CDD" id="cd00805">
    <property type="entry name" value="TyrRS_core"/>
    <property type="match status" value="1"/>
</dbReference>
<evidence type="ECO:0000256" key="3">
    <source>
        <dbReference type="ARBA" id="ARBA00022840"/>
    </source>
</evidence>
<dbReference type="InterPro" id="IPR001412">
    <property type="entry name" value="aa-tRNA-synth_I_CS"/>
</dbReference>
<evidence type="ECO:0000259" key="10">
    <source>
        <dbReference type="Pfam" id="PF22421"/>
    </source>
</evidence>
<feature type="binding site" evidence="8">
    <location>
        <position position="192"/>
    </location>
    <ligand>
        <name>L-tyrosine</name>
        <dbReference type="ChEBI" id="CHEBI:58315"/>
    </ligand>
</feature>
<keyword evidence="8" id="KW-0963">Cytoplasm</keyword>
<keyword evidence="5 8" id="KW-0648">Protein biosynthesis</keyword>
<dbReference type="PRINTS" id="PR01040">
    <property type="entry name" value="TRNASYNTHTYR"/>
</dbReference>
<feature type="binding site" evidence="8">
    <location>
        <position position="188"/>
    </location>
    <ligand>
        <name>L-tyrosine</name>
        <dbReference type="ChEBI" id="CHEBI:58315"/>
    </ligand>
</feature>
<dbReference type="InterPro" id="IPR024107">
    <property type="entry name" value="Tyr-tRNA-ligase_bac_1"/>
</dbReference>
<keyword evidence="2 8" id="KW-0547">Nucleotide-binding</keyword>
<comment type="subcellular location">
    <subcellularLocation>
        <location evidence="8">Cytoplasm</location>
    </subcellularLocation>
</comment>
<feature type="domain" description="Tyrosine--tRNA ligase SYY-like C-terminal" evidence="10">
    <location>
        <begin position="356"/>
        <end position="433"/>
    </location>
</feature>
<feature type="binding site" evidence="8">
    <location>
        <position position="251"/>
    </location>
    <ligand>
        <name>ATP</name>
        <dbReference type="ChEBI" id="CHEBI:30616"/>
    </ligand>
</feature>
<dbReference type="PROSITE" id="PS00178">
    <property type="entry name" value="AA_TRNA_LIGASE_I"/>
    <property type="match status" value="1"/>
</dbReference>
<dbReference type="Gene3D" id="1.10.240.10">
    <property type="entry name" value="Tyrosyl-Transfer RNA Synthetase"/>
    <property type="match status" value="1"/>
</dbReference>
<comment type="catalytic activity">
    <reaction evidence="7 8">
        <text>tRNA(Tyr) + L-tyrosine + ATP = L-tyrosyl-tRNA(Tyr) + AMP + diphosphate + H(+)</text>
        <dbReference type="Rhea" id="RHEA:10220"/>
        <dbReference type="Rhea" id="RHEA-COMP:9706"/>
        <dbReference type="Rhea" id="RHEA-COMP:9707"/>
        <dbReference type="ChEBI" id="CHEBI:15378"/>
        <dbReference type="ChEBI" id="CHEBI:30616"/>
        <dbReference type="ChEBI" id="CHEBI:33019"/>
        <dbReference type="ChEBI" id="CHEBI:58315"/>
        <dbReference type="ChEBI" id="CHEBI:78442"/>
        <dbReference type="ChEBI" id="CHEBI:78536"/>
        <dbReference type="ChEBI" id="CHEBI:456215"/>
        <dbReference type="EC" id="6.1.1.1"/>
    </reaction>
</comment>
<reference evidence="11 12" key="1">
    <citation type="submission" date="2021-03" db="EMBL/GenBank/DDBJ databases">
        <title>Sequencing the genomes of 1000 actinobacteria strains.</title>
        <authorList>
            <person name="Klenk H.-P."/>
        </authorList>
    </citation>
    <scope>NUCLEOTIDE SEQUENCE [LARGE SCALE GENOMIC DNA]</scope>
    <source>
        <strain evidence="11 12">DSM 15454</strain>
    </source>
</reference>
<keyword evidence="6 8" id="KW-0030">Aminoacyl-tRNA synthetase</keyword>
<evidence type="ECO:0000256" key="2">
    <source>
        <dbReference type="ARBA" id="ARBA00022741"/>
    </source>
</evidence>
<keyword evidence="12" id="KW-1185">Reference proteome</keyword>
<dbReference type="SUPFAM" id="SSF52374">
    <property type="entry name" value="Nucleotidylyl transferase"/>
    <property type="match status" value="1"/>
</dbReference>
<keyword evidence="4 9" id="KW-0694">RNA-binding</keyword>
<evidence type="ECO:0000256" key="4">
    <source>
        <dbReference type="ARBA" id="ARBA00022884"/>
    </source>
</evidence>
<comment type="function">
    <text evidence="8">Catalyzes the attachment of tyrosine to tRNA(Tyr) in a two-step reaction: tyrosine is first activated by ATP to form Tyr-AMP and then transferred to the acceptor end of tRNA(Tyr).</text>
</comment>
<dbReference type="Proteomes" id="UP000766570">
    <property type="component" value="Unassembled WGS sequence"/>
</dbReference>
<evidence type="ECO:0000256" key="1">
    <source>
        <dbReference type="ARBA" id="ARBA00022598"/>
    </source>
</evidence>
<name>A0ABS4WGZ3_9MICC</name>
<dbReference type="InterPro" id="IPR054608">
    <property type="entry name" value="SYY-like_C"/>
</dbReference>
<comment type="caution">
    <text evidence="11">The sequence shown here is derived from an EMBL/GenBank/DDBJ whole genome shotgun (WGS) entry which is preliminary data.</text>
</comment>
<dbReference type="HAMAP" id="MF_02006">
    <property type="entry name" value="Tyr_tRNA_synth_type1"/>
    <property type="match status" value="1"/>
</dbReference>
<dbReference type="InterPro" id="IPR002307">
    <property type="entry name" value="Tyr-tRNA-ligase"/>
</dbReference>
<dbReference type="GO" id="GO:0004831">
    <property type="term" value="F:tyrosine-tRNA ligase activity"/>
    <property type="evidence" value="ECO:0007669"/>
    <property type="project" value="UniProtKB-EC"/>
</dbReference>
<dbReference type="SUPFAM" id="SSF55174">
    <property type="entry name" value="Alpha-L RNA-binding motif"/>
    <property type="match status" value="1"/>
</dbReference>
<dbReference type="InterPro" id="IPR024088">
    <property type="entry name" value="Tyr-tRNA-ligase_bac-type"/>
</dbReference>
<feature type="binding site" evidence="8">
    <location>
        <position position="53"/>
    </location>
    <ligand>
        <name>L-tyrosine</name>
        <dbReference type="ChEBI" id="CHEBI:58315"/>
    </ligand>
</feature>
<dbReference type="Pfam" id="PF22421">
    <property type="entry name" value="SYY_C-terminal"/>
    <property type="match status" value="1"/>
</dbReference>
<dbReference type="InterPro" id="IPR002305">
    <property type="entry name" value="aa-tRNA-synth_Ic"/>
</dbReference>
<evidence type="ECO:0000256" key="6">
    <source>
        <dbReference type="ARBA" id="ARBA00023146"/>
    </source>
</evidence>
<dbReference type="InterPro" id="IPR036986">
    <property type="entry name" value="S4_RNA-bd_sf"/>
</dbReference>
<comment type="subunit">
    <text evidence="8">Homodimer.</text>
</comment>
<feature type="short sequence motif" description="'KMSKS' region" evidence="8">
    <location>
        <begin position="248"/>
        <end position="252"/>
    </location>
</feature>
<protein>
    <recommendedName>
        <fullName evidence="8">Tyrosine--tRNA ligase</fullName>
        <ecNumber evidence="8">6.1.1.1</ecNumber>
    </recommendedName>
    <alternativeName>
        <fullName evidence="8">Tyrosyl-tRNA synthetase</fullName>
        <shortName evidence="8">TyrRS</shortName>
    </alternativeName>
</protein>
<dbReference type="EMBL" id="JAGIOE010000001">
    <property type="protein sequence ID" value="MBP2375477.1"/>
    <property type="molecule type" value="Genomic_DNA"/>
</dbReference>
<dbReference type="Pfam" id="PF00579">
    <property type="entry name" value="tRNA-synt_1b"/>
    <property type="match status" value="1"/>
</dbReference>
<evidence type="ECO:0000256" key="8">
    <source>
        <dbReference type="HAMAP-Rule" id="MF_02006"/>
    </source>
</evidence>
<dbReference type="EC" id="6.1.1.1" evidence="8"/>
<evidence type="ECO:0000313" key="11">
    <source>
        <dbReference type="EMBL" id="MBP2375477.1"/>
    </source>
</evidence>
<evidence type="ECO:0000256" key="7">
    <source>
        <dbReference type="ARBA" id="ARBA00048248"/>
    </source>
</evidence>
<proteinExistence type="inferred from homology"/>
<gene>
    <name evidence="8" type="primary">tyrS</name>
    <name evidence="11" type="ORF">JOF46_003389</name>
</gene>
<dbReference type="PANTHER" id="PTHR11766:SF0">
    <property type="entry name" value="TYROSINE--TRNA LIGASE, MITOCHONDRIAL"/>
    <property type="match status" value="1"/>
</dbReference>